<dbReference type="AlphaFoldDB" id="L7JSI2"/>
<dbReference type="OrthoDB" id="10329775at2759"/>
<keyword evidence="2" id="KW-1185">Reference proteome</keyword>
<organism evidence="1 2">
    <name type="scientific">Trachipleistophora hominis</name>
    <name type="common">Microsporidian parasite</name>
    <dbReference type="NCBI Taxonomy" id="72359"/>
    <lineage>
        <taxon>Eukaryota</taxon>
        <taxon>Fungi</taxon>
        <taxon>Fungi incertae sedis</taxon>
        <taxon>Microsporidia</taxon>
        <taxon>Pleistophoridae</taxon>
        <taxon>Trachipleistophora</taxon>
    </lineage>
</organism>
<proteinExistence type="predicted"/>
<evidence type="ECO:0000313" key="1">
    <source>
        <dbReference type="EMBL" id="ELQ74389.1"/>
    </source>
</evidence>
<dbReference type="InParanoid" id="L7JSI2"/>
<dbReference type="VEuPathDB" id="MicrosporidiaDB:THOM_2687"/>
<evidence type="ECO:0000313" key="2">
    <source>
        <dbReference type="Proteomes" id="UP000011185"/>
    </source>
</evidence>
<reference evidence="1 2" key="1">
    <citation type="journal article" date="2012" name="PLoS Pathog.">
        <title>The genome of the obligate intracellular parasite Trachipleistophora hominis: new insights into microsporidian genome dynamics and reductive evolution.</title>
        <authorList>
            <person name="Heinz E."/>
            <person name="Williams T.A."/>
            <person name="Nakjang S."/>
            <person name="Noel C.J."/>
            <person name="Swan D.C."/>
            <person name="Goldberg A.V."/>
            <person name="Harris S.R."/>
            <person name="Weinmaier T."/>
            <person name="Markert S."/>
            <person name="Becher D."/>
            <person name="Bernhardt J."/>
            <person name="Dagan T."/>
            <person name="Hacker C."/>
            <person name="Lucocq J.M."/>
            <person name="Schweder T."/>
            <person name="Rattei T."/>
            <person name="Hall N."/>
            <person name="Hirt R.P."/>
            <person name="Embley T.M."/>
        </authorList>
    </citation>
    <scope>NUCLEOTIDE SEQUENCE [LARGE SCALE GENOMIC DNA]</scope>
</reference>
<dbReference type="Proteomes" id="UP000011185">
    <property type="component" value="Unassembled WGS sequence"/>
</dbReference>
<accession>L7JSI2</accession>
<dbReference type="OMA" id="NDLMACP"/>
<protein>
    <submittedName>
        <fullName evidence="1">Uncharacterized protein</fullName>
    </submittedName>
</protein>
<dbReference type="HOGENOM" id="CLU_117799_0_0_1"/>
<gene>
    <name evidence="1" type="ORF">THOM_2687</name>
</gene>
<dbReference type="EMBL" id="JH994043">
    <property type="protein sequence ID" value="ELQ74389.1"/>
    <property type="molecule type" value="Genomic_DNA"/>
</dbReference>
<sequence>MDYYNVDLLLALTNKVAVTFTPPATLLVPATKTTTTLTTATLPIYQTLFFLKNGHCVQYGPLVPSTVVNDLMACPVLVNLNKLYRHIYQLVGIVGEEGWTDIFKIRMGMLSKLLFVENFCEDDLLVCDENEREIVRKGIIRFKKFS</sequence>
<name>L7JSI2_TRAHO</name>
<dbReference type="STRING" id="72359.L7JSI2"/>